<evidence type="ECO:0000256" key="1">
    <source>
        <dbReference type="ARBA" id="ARBA00023015"/>
    </source>
</evidence>
<evidence type="ECO:0008006" key="6">
    <source>
        <dbReference type="Google" id="ProtNLM"/>
    </source>
</evidence>
<dbReference type="Gene3D" id="1.10.10.1320">
    <property type="entry name" value="Anti-sigma factor, zinc-finger domain"/>
    <property type="match status" value="1"/>
</dbReference>
<gene>
    <name evidence="4" type="ORF">HDA36_005848</name>
</gene>
<comment type="caution">
    <text evidence="4">The sequence shown here is derived from an EMBL/GenBank/DDBJ whole genome shotgun (WGS) entry which is preliminary data.</text>
</comment>
<keyword evidence="3" id="KW-0472">Membrane</keyword>
<dbReference type="InterPro" id="IPR041916">
    <property type="entry name" value="Anti_sigma_zinc_sf"/>
</dbReference>
<keyword evidence="1" id="KW-0805">Transcription regulation</keyword>
<evidence type="ECO:0000313" key="4">
    <source>
        <dbReference type="EMBL" id="MBB5435700.1"/>
    </source>
</evidence>
<dbReference type="AlphaFoldDB" id="A0A7W8VH12"/>
<feature type="transmembrane region" description="Helical" evidence="3">
    <location>
        <begin position="232"/>
        <end position="250"/>
    </location>
</feature>
<keyword evidence="3" id="KW-1133">Transmembrane helix</keyword>
<feature type="transmembrane region" description="Helical" evidence="3">
    <location>
        <begin position="105"/>
        <end position="122"/>
    </location>
</feature>
<evidence type="ECO:0000313" key="5">
    <source>
        <dbReference type="Proteomes" id="UP000572635"/>
    </source>
</evidence>
<feature type="transmembrane region" description="Helical" evidence="3">
    <location>
        <begin position="270"/>
        <end position="289"/>
    </location>
</feature>
<keyword evidence="5" id="KW-1185">Reference proteome</keyword>
<keyword evidence="3" id="KW-0812">Transmembrane</keyword>
<dbReference type="EMBL" id="JACHDB010000002">
    <property type="protein sequence ID" value="MBB5435700.1"/>
    <property type="molecule type" value="Genomic_DNA"/>
</dbReference>
<protein>
    <recommendedName>
        <fullName evidence="6">Zinc-finger domain-containing protein</fullName>
    </recommendedName>
</protein>
<evidence type="ECO:0000256" key="3">
    <source>
        <dbReference type="SAM" id="Phobius"/>
    </source>
</evidence>
<organism evidence="4 5">
    <name type="scientific">Nocardiopsis composta</name>
    <dbReference type="NCBI Taxonomy" id="157465"/>
    <lineage>
        <taxon>Bacteria</taxon>
        <taxon>Bacillati</taxon>
        <taxon>Actinomycetota</taxon>
        <taxon>Actinomycetes</taxon>
        <taxon>Streptosporangiales</taxon>
        <taxon>Nocardiopsidaceae</taxon>
        <taxon>Nocardiopsis</taxon>
    </lineage>
</organism>
<dbReference type="Proteomes" id="UP000572635">
    <property type="component" value="Unassembled WGS sequence"/>
</dbReference>
<reference evidence="4 5" key="1">
    <citation type="submission" date="2020-08" db="EMBL/GenBank/DDBJ databases">
        <title>Sequencing the genomes of 1000 actinobacteria strains.</title>
        <authorList>
            <person name="Klenk H.-P."/>
        </authorList>
    </citation>
    <scope>NUCLEOTIDE SEQUENCE [LARGE SCALE GENOMIC DNA]</scope>
    <source>
        <strain evidence="4 5">DSM 44551</strain>
    </source>
</reference>
<feature type="transmembrane region" description="Helical" evidence="3">
    <location>
        <begin position="171"/>
        <end position="198"/>
    </location>
</feature>
<feature type="transmembrane region" description="Helical" evidence="3">
    <location>
        <begin position="128"/>
        <end position="150"/>
    </location>
</feature>
<keyword evidence="2" id="KW-0804">Transcription</keyword>
<sequence length="302" mass="30149">MTHLDEEQIRLAGGRGPGGLDGAARGHLDGCPECAARVAGTARLGAVLRAAEPEAGPPSFDALIAPALAAERSAPAAPAPAPSARASLRLVAGLVLRQARLVPRMLWPLSAVGFAVLLAAALKAPSPGLGALFLGPGATLVVTVGALAACEPRRDPRMELMRTMRVPPVAVWLSRLALVLGADLAAAGAVSLAAGLVHGGPREAAVLVASWLGPALLGSALAAFGSVWRSPLVGAVLGTSSWLLSTLAAGPVPAGRGMLLGPLADTIGPVWSTGPVSLLLAAALLAWAARLVAREGRALPEG</sequence>
<feature type="transmembrane region" description="Helical" evidence="3">
    <location>
        <begin position="204"/>
        <end position="225"/>
    </location>
</feature>
<proteinExistence type="predicted"/>
<evidence type="ECO:0000256" key="2">
    <source>
        <dbReference type="ARBA" id="ARBA00023163"/>
    </source>
</evidence>
<name>A0A7W8VH12_9ACTN</name>
<dbReference type="RefSeq" id="WP_184398695.1">
    <property type="nucleotide sequence ID" value="NZ_BAAAJD010000027.1"/>
</dbReference>
<accession>A0A7W8VH12</accession>